<dbReference type="Pfam" id="PF09983">
    <property type="entry name" value="JetD_C"/>
    <property type="match status" value="1"/>
</dbReference>
<dbReference type="Pfam" id="PF11795">
    <property type="entry name" value="DUF3322"/>
    <property type="match status" value="1"/>
</dbReference>
<accession>A0ABN6T874</accession>
<dbReference type="Proteomes" id="UP001163336">
    <property type="component" value="Chromosome"/>
</dbReference>
<dbReference type="EMBL" id="AP026966">
    <property type="protein sequence ID" value="BDT57473.1"/>
    <property type="molecule type" value="Genomic_DNA"/>
</dbReference>
<dbReference type="PIRSF" id="PIRSF028408">
    <property type="entry name" value="UCP028408"/>
    <property type="match status" value="1"/>
</dbReference>
<evidence type="ECO:0000259" key="1">
    <source>
        <dbReference type="Pfam" id="PF09983"/>
    </source>
</evidence>
<evidence type="ECO:0000313" key="4">
    <source>
        <dbReference type="Proteomes" id="UP001163336"/>
    </source>
</evidence>
<evidence type="ECO:0000313" key="3">
    <source>
        <dbReference type="EMBL" id="BDT57473.1"/>
    </source>
</evidence>
<dbReference type="InterPro" id="IPR024537">
    <property type="entry name" value="DUF3322"/>
</dbReference>
<reference evidence="3" key="1">
    <citation type="submission" date="2022-11" db="EMBL/GenBank/DDBJ databases">
        <title>Isolation and characterization of PLA-degrading bacterium Massilia sp. from Antarctic soil.</title>
        <authorList>
            <person name="Sato K."/>
            <person name="Gomez-Fuentes C."/>
            <person name="Ahmad S.A."/>
            <person name="Zulkharnain A."/>
        </authorList>
    </citation>
    <scope>NUCLEOTIDE SEQUENCE</scope>
    <source>
        <strain evidence="3">N-3</strain>
    </source>
</reference>
<feature type="domain" description="DUF3322" evidence="2">
    <location>
        <begin position="12"/>
        <end position="197"/>
    </location>
</feature>
<dbReference type="InterPro" id="IPR014544">
    <property type="entry name" value="UCP028408"/>
</dbReference>
<proteinExistence type="predicted"/>
<evidence type="ECO:0000259" key="2">
    <source>
        <dbReference type="Pfam" id="PF11795"/>
    </source>
</evidence>
<sequence length="408" mass="46140">MKVQHAARWSGPGDIVASVRQLWDSGAILRARLESVPIFPYEIRLRQPGGADLGDEFDAVRHWIGALVGSSRTGGGQGYELVWRDINHRQLGRNRIPIAAIVSTEDDALRLIGRTAEARRFDRLARVTLEEFPLLRSWLSRQPLKLIEHSESWDKVLAVLRWFSAHPRAGLYLRQLDIEGVDTKFIEARKGLFTDLLNEIMPSESILASANGVRQFEARFGLLTKPALIRFRVLDPVCYIGGLSDITAPVVQFAALDSNVRRVFITENEVNALAFPASPSSMVIFGGGYGVDRLEQATWLADREVFYWGDIDTHGFVILDRLRSHVPHVRSLLMDANTLDAHRSLWGSEDPATRFTGELKRLREDEQQLFAALRDNVYATNLRLEQERIRYSWAMEAIASLTPDVDKD</sequence>
<dbReference type="InterPro" id="IPR024534">
    <property type="entry name" value="JetD_C"/>
</dbReference>
<feature type="domain" description="Wadjet protein JetD C-terminal" evidence="1">
    <location>
        <begin position="221"/>
        <end position="397"/>
    </location>
</feature>
<protein>
    <recommendedName>
        <fullName evidence="5">Wadjet protein JetD C-terminal domain-containing protein</fullName>
    </recommendedName>
</protein>
<organism evidence="3 4">
    <name type="scientific">Massilia varians</name>
    <dbReference type="NCBI Taxonomy" id="457921"/>
    <lineage>
        <taxon>Bacteria</taxon>
        <taxon>Pseudomonadati</taxon>
        <taxon>Pseudomonadota</taxon>
        <taxon>Betaproteobacteria</taxon>
        <taxon>Burkholderiales</taxon>
        <taxon>Oxalobacteraceae</taxon>
        <taxon>Telluria group</taxon>
        <taxon>Massilia</taxon>
    </lineage>
</organism>
<dbReference type="RefSeq" id="WP_281912766.1">
    <property type="nucleotide sequence ID" value="NZ_AP026966.1"/>
</dbReference>
<gene>
    <name evidence="3" type="ORF">MasN3_09670</name>
</gene>
<evidence type="ECO:0008006" key="5">
    <source>
        <dbReference type="Google" id="ProtNLM"/>
    </source>
</evidence>
<keyword evidence="4" id="KW-1185">Reference proteome</keyword>
<name>A0ABN6T874_9BURK</name>